<dbReference type="EMBL" id="GBRH01246532">
    <property type="protein sequence ID" value="JAD51363.1"/>
    <property type="molecule type" value="Transcribed_RNA"/>
</dbReference>
<name>A0A0A9ANA1_ARUDO</name>
<accession>A0A0A9ANA1</accession>
<feature type="transmembrane region" description="Helical" evidence="1">
    <location>
        <begin position="21"/>
        <end position="51"/>
    </location>
</feature>
<sequence length="56" mass="6466">MHVPQNCHRTVACRGLPKHQSLLVLVLAIYFIEFYIIKGNVTLWSVLLVIVKLTYL</sequence>
<keyword evidence="1" id="KW-0472">Membrane</keyword>
<keyword evidence="1" id="KW-1133">Transmembrane helix</keyword>
<evidence type="ECO:0000256" key="1">
    <source>
        <dbReference type="SAM" id="Phobius"/>
    </source>
</evidence>
<dbReference type="AlphaFoldDB" id="A0A0A9ANA1"/>
<keyword evidence="1" id="KW-0812">Transmembrane</keyword>
<evidence type="ECO:0000313" key="2">
    <source>
        <dbReference type="EMBL" id="JAD51363.1"/>
    </source>
</evidence>
<reference evidence="2" key="1">
    <citation type="submission" date="2014-09" db="EMBL/GenBank/DDBJ databases">
        <authorList>
            <person name="Magalhaes I.L.F."/>
            <person name="Oliveira U."/>
            <person name="Santos F.R."/>
            <person name="Vidigal T.H.D.A."/>
            <person name="Brescovit A.D."/>
            <person name="Santos A.J."/>
        </authorList>
    </citation>
    <scope>NUCLEOTIDE SEQUENCE</scope>
    <source>
        <tissue evidence="2">Shoot tissue taken approximately 20 cm above the soil surface</tissue>
    </source>
</reference>
<proteinExistence type="predicted"/>
<organism evidence="2">
    <name type="scientific">Arundo donax</name>
    <name type="common">Giant reed</name>
    <name type="synonym">Donax arundinaceus</name>
    <dbReference type="NCBI Taxonomy" id="35708"/>
    <lineage>
        <taxon>Eukaryota</taxon>
        <taxon>Viridiplantae</taxon>
        <taxon>Streptophyta</taxon>
        <taxon>Embryophyta</taxon>
        <taxon>Tracheophyta</taxon>
        <taxon>Spermatophyta</taxon>
        <taxon>Magnoliopsida</taxon>
        <taxon>Liliopsida</taxon>
        <taxon>Poales</taxon>
        <taxon>Poaceae</taxon>
        <taxon>PACMAD clade</taxon>
        <taxon>Arundinoideae</taxon>
        <taxon>Arundineae</taxon>
        <taxon>Arundo</taxon>
    </lineage>
</organism>
<protein>
    <submittedName>
        <fullName evidence="2">Uncharacterized protein</fullName>
    </submittedName>
</protein>
<reference evidence="2" key="2">
    <citation type="journal article" date="2015" name="Data Brief">
        <title>Shoot transcriptome of the giant reed, Arundo donax.</title>
        <authorList>
            <person name="Barrero R.A."/>
            <person name="Guerrero F.D."/>
            <person name="Moolhuijzen P."/>
            <person name="Goolsby J.A."/>
            <person name="Tidwell J."/>
            <person name="Bellgard S.E."/>
            <person name="Bellgard M.I."/>
        </authorList>
    </citation>
    <scope>NUCLEOTIDE SEQUENCE</scope>
    <source>
        <tissue evidence="2">Shoot tissue taken approximately 20 cm above the soil surface</tissue>
    </source>
</reference>